<dbReference type="NCBIfam" id="TIGR01439">
    <property type="entry name" value="lp_hng_hel_AbrB"/>
    <property type="match status" value="1"/>
</dbReference>
<dbReference type="EMBL" id="CP050296">
    <property type="protein sequence ID" value="QND61222.1"/>
    <property type="molecule type" value="Genomic_DNA"/>
</dbReference>
<dbReference type="SUPFAM" id="SSF89447">
    <property type="entry name" value="AbrB/MazE/MraZ-like"/>
    <property type="match status" value="1"/>
</dbReference>
<keyword evidence="1 3" id="KW-0238">DNA-binding</keyword>
<evidence type="ECO:0000256" key="1">
    <source>
        <dbReference type="PROSITE-ProRule" id="PRU01076"/>
    </source>
</evidence>
<feature type="domain" description="SpoVT-AbrB" evidence="2">
    <location>
        <begin position="1"/>
        <end position="43"/>
    </location>
</feature>
<dbReference type="PROSITE" id="PS51740">
    <property type="entry name" value="SPOVT_ABRB"/>
    <property type="match status" value="1"/>
</dbReference>
<dbReference type="GeneID" id="91563799"/>
<dbReference type="Proteomes" id="UP000515465">
    <property type="component" value="Chromosome"/>
</dbReference>
<sequence>MRVTSKGQVTIPRDLRETFGIGANSEVIFGIEGGKITITPKHDKGRLADRERLDRFLAALDRLEGSGDQTMNADAVMALTRDR</sequence>
<dbReference type="RefSeq" id="WP_013529138.1">
    <property type="nucleotide sequence ID" value="NZ_CP050296.1"/>
</dbReference>
<protein>
    <submittedName>
        <fullName evidence="3">AbrB/MazE/SpoVT family DNA-binding domain-containing protein</fullName>
    </submittedName>
</protein>
<evidence type="ECO:0000313" key="3">
    <source>
        <dbReference type="EMBL" id="QND61222.1"/>
    </source>
</evidence>
<proteinExistence type="predicted"/>
<name>A0A7G6T390_9HYPH</name>
<reference evidence="4" key="1">
    <citation type="journal article" date="2020" name="Mol. Plant Microbe">
        <title>Rhizobial microsymbionts of the narrowly endemic Oxytropis species growing in Kamchatka are characterized by significant genetic diversity and possess a set of genes that are associated with T3SS and T6SS secretion systems and can affect the development of symbiosis.</title>
        <authorList>
            <person name="Safronova V."/>
            <person name="Guro P."/>
            <person name="Sazanova A."/>
            <person name="Kuznetsova I."/>
            <person name="Belimov A."/>
            <person name="Yakubov V."/>
            <person name="Chirak E."/>
            <person name="Afonin A."/>
            <person name="Gogolev Y."/>
            <person name="Andronov E."/>
            <person name="Tikhonovich I."/>
        </authorList>
    </citation>
    <scope>NUCLEOTIDE SEQUENCE [LARGE SCALE GENOMIC DNA]</scope>
    <source>
        <strain evidence="4">583</strain>
    </source>
</reference>
<dbReference type="InterPro" id="IPR037914">
    <property type="entry name" value="SpoVT-AbrB_sf"/>
</dbReference>
<dbReference type="Gene3D" id="2.10.260.10">
    <property type="match status" value="1"/>
</dbReference>
<gene>
    <name evidence="3" type="ORF">HB778_11750</name>
</gene>
<dbReference type="Pfam" id="PF04014">
    <property type="entry name" value="MazE_antitoxin"/>
    <property type="match status" value="1"/>
</dbReference>
<dbReference type="AlphaFoldDB" id="A0A7G6T390"/>
<evidence type="ECO:0000313" key="4">
    <source>
        <dbReference type="Proteomes" id="UP000515465"/>
    </source>
</evidence>
<accession>A0A7G6T390</accession>
<organism evidence="3 4">
    <name type="scientific">Mesorhizobium huakuii</name>
    <dbReference type="NCBI Taxonomy" id="28104"/>
    <lineage>
        <taxon>Bacteria</taxon>
        <taxon>Pseudomonadati</taxon>
        <taxon>Pseudomonadota</taxon>
        <taxon>Alphaproteobacteria</taxon>
        <taxon>Hyphomicrobiales</taxon>
        <taxon>Phyllobacteriaceae</taxon>
        <taxon>Mesorhizobium</taxon>
    </lineage>
</organism>
<dbReference type="InterPro" id="IPR007159">
    <property type="entry name" value="SpoVT-AbrB_dom"/>
</dbReference>
<dbReference type="SMART" id="SM00966">
    <property type="entry name" value="SpoVT_AbrB"/>
    <property type="match status" value="1"/>
</dbReference>
<evidence type="ECO:0000259" key="2">
    <source>
        <dbReference type="PROSITE" id="PS51740"/>
    </source>
</evidence>
<dbReference type="GO" id="GO:0003677">
    <property type="term" value="F:DNA binding"/>
    <property type="evidence" value="ECO:0007669"/>
    <property type="project" value="UniProtKB-UniRule"/>
</dbReference>